<dbReference type="Proteomes" id="UP000655366">
    <property type="component" value="Unassembled WGS sequence"/>
</dbReference>
<dbReference type="AlphaFoldDB" id="A0A931G4Y3"/>
<proteinExistence type="predicted"/>
<evidence type="ECO:0000313" key="1">
    <source>
        <dbReference type="EMBL" id="MBG0738925.1"/>
    </source>
</evidence>
<evidence type="ECO:0000313" key="2">
    <source>
        <dbReference type="Proteomes" id="UP000655366"/>
    </source>
</evidence>
<keyword evidence="2" id="KW-1185">Reference proteome</keyword>
<dbReference type="EMBL" id="JADNYM010000006">
    <property type="protein sequence ID" value="MBG0738925.1"/>
    <property type="molecule type" value="Genomic_DNA"/>
</dbReference>
<name>A0A931G4Y3_9MICC</name>
<organism evidence="1 2">
    <name type="scientific">Arthrobacter terrae</name>
    <dbReference type="NCBI Taxonomy" id="2935737"/>
    <lineage>
        <taxon>Bacteria</taxon>
        <taxon>Bacillati</taxon>
        <taxon>Actinomycetota</taxon>
        <taxon>Actinomycetes</taxon>
        <taxon>Micrococcales</taxon>
        <taxon>Micrococcaceae</taxon>
        <taxon>Arthrobacter</taxon>
    </lineage>
</organism>
<comment type="caution">
    <text evidence="1">The sequence shown here is derived from an EMBL/GenBank/DDBJ whole genome shotgun (WGS) entry which is preliminary data.</text>
</comment>
<protein>
    <submittedName>
        <fullName evidence="1">Uncharacterized protein</fullName>
    </submittedName>
</protein>
<dbReference type="RefSeq" id="WP_196395877.1">
    <property type="nucleotide sequence ID" value="NZ_JADNYM010000006.1"/>
</dbReference>
<gene>
    <name evidence="1" type="ORF">IV500_05745</name>
</gene>
<accession>A0A931G4Y3</accession>
<sequence length="142" mass="14998">MPKSEPCVAAQEFLTKFDSVNLTVNNTANKVQSDAQAGVVACGFTKADPASVSFQVLGLDLRTTAGQSYVAQCDPKREFAPGFGAFSDARVDSHGWFAWTGTSGTMTQAFLCTDTSYLGVTAIGEPNFTGKDGIELLLSVLD</sequence>
<reference evidence="1 2" key="1">
    <citation type="submission" date="2020-11" db="EMBL/GenBank/DDBJ databases">
        <title>Arthrobacter antarcticus sp. nov., isolated from Antarctic Soil.</title>
        <authorList>
            <person name="Li J."/>
        </authorList>
    </citation>
    <scope>NUCLEOTIDE SEQUENCE [LARGE SCALE GENOMIC DNA]</scope>
    <source>
        <strain evidence="1 2">Z1-20</strain>
    </source>
</reference>